<dbReference type="FunFam" id="3.40.50.720:FF:000084">
    <property type="entry name" value="Short-chain dehydrogenase reductase"/>
    <property type="match status" value="1"/>
</dbReference>
<dbReference type="Proteomes" id="UP000287969">
    <property type="component" value="Chromosome"/>
</dbReference>
<sequence>MDLGHRGKTVIVTGGSKGIGSGISEVFAKEGANLVINYHSDSVSSEAFSKELMDKYGCKAICAQGDVGNEADVKSIFDAAEEYFDRVDILINNAGKVYTNKVTDISLEEWNKCLKDNLTGQFLMSREFARRVVLKKQKGWIVNVVSKAAMMSTTKGRLAYVSNKAGEWGLTHALAVELTEYGIRVNGVMPGHVMNSRLVKEMENNPEGFKQRINRSPIKRVGEPWEIGNMVAFLASEQCALAVGSVVDVTGGLLLGF</sequence>
<dbReference type="InterPro" id="IPR036291">
    <property type="entry name" value="NAD(P)-bd_dom_sf"/>
</dbReference>
<accession>A0A410QD73</accession>
<dbReference type="AlphaFoldDB" id="A0A410QD73"/>
<reference evidence="4" key="1">
    <citation type="submission" date="2019-01" db="EMBL/GenBank/DDBJ databases">
        <title>Draft genomes of a novel of Sporanaerobacter strains.</title>
        <authorList>
            <person name="Ma S."/>
        </authorList>
    </citation>
    <scope>NUCLEOTIDE SEQUENCE [LARGE SCALE GENOMIC DNA]</scope>
    <source>
        <strain evidence="4">NJN-17</strain>
    </source>
</reference>
<organism evidence="3 4">
    <name type="scientific">Acidilutibacter cellobiosedens</name>
    <dbReference type="NCBI Taxonomy" id="2507161"/>
    <lineage>
        <taxon>Bacteria</taxon>
        <taxon>Bacillati</taxon>
        <taxon>Bacillota</taxon>
        <taxon>Tissierellia</taxon>
        <taxon>Tissierellales</taxon>
        <taxon>Acidilutibacteraceae</taxon>
        <taxon>Acidilutibacter</taxon>
    </lineage>
</organism>
<proteinExistence type="inferred from homology"/>
<dbReference type="EMBL" id="CP035282">
    <property type="protein sequence ID" value="QAT61879.1"/>
    <property type="molecule type" value="Genomic_DNA"/>
</dbReference>
<dbReference type="Pfam" id="PF13561">
    <property type="entry name" value="adh_short_C2"/>
    <property type="match status" value="1"/>
</dbReference>
<dbReference type="PANTHER" id="PTHR42879:SF2">
    <property type="entry name" value="3-OXOACYL-[ACYL-CARRIER-PROTEIN] REDUCTASE FABG"/>
    <property type="match status" value="1"/>
</dbReference>
<evidence type="ECO:0000313" key="4">
    <source>
        <dbReference type="Proteomes" id="UP000287969"/>
    </source>
</evidence>
<dbReference type="RefSeq" id="WP_128752551.1">
    <property type="nucleotide sequence ID" value="NZ_CP035282.1"/>
</dbReference>
<evidence type="ECO:0000256" key="2">
    <source>
        <dbReference type="ARBA" id="ARBA00023002"/>
    </source>
</evidence>
<comment type="similarity">
    <text evidence="1">Belongs to the short-chain dehydrogenases/reductases (SDR) family.</text>
</comment>
<dbReference type="PANTHER" id="PTHR42879">
    <property type="entry name" value="3-OXOACYL-(ACYL-CARRIER-PROTEIN) REDUCTASE"/>
    <property type="match status" value="1"/>
</dbReference>
<name>A0A410QD73_9FIRM</name>
<keyword evidence="4" id="KW-1185">Reference proteome</keyword>
<dbReference type="OrthoDB" id="9803333at2"/>
<dbReference type="PRINTS" id="PR00081">
    <property type="entry name" value="GDHRDH"/>
</dbReference>
<dbReference type="GO" id="GO:0016491">
    <property type="term" value="F:oxidoreductase activity"/>
    <property type="evidence" value="ECO:0007669"/>
    <property type="project" value="UniProtKB-KW"/>
</dbReference>
<dbReference type="InterPro" id="IPR050259">
    <property type="entry name" value="SDR"/>
</dbReference>
<keyword evidence="2" id="KW-0560">Oxidoreductase</keyword>
<gene>
    <name evidence="3" type="ORF">EQM13_09880</name>
</gene>
<dbReference type="Gene3D" id="3.40.50.720">
    <property type="entry name" value="NAD(P)-binding Rossmann-like Domain"/>
    <property type="match status" value="1"/>
</dbReference>
<dbReference type="PRINTS" id="PR00080">
    <property type="entry name" value="SDRFAMILY"/>
</dbReference>
<evidence type="ECO:0000256" key="1">
    <source>
        <dbReference type="ARBA" id="ARBA00006484"/>
    </source>
</evidence>
<protein>
    <submittedName>
        <fullName evidence="3">SDR family oxidoreductase</fullName>
    </submittedName>
</protein>
<dbReference type="KEGG" id="spoa:EQM13_09880"/>
<dbReference type="SUPFAM" id="SSF51735">
    <property type="entry name" value="NAD(P)-binding Rossmann-fold domains"/>
    <property type="match status" value="1"/>
</dbReference>
<dbReference type="InterPro" id="IPR002347">
    <property type="entry name" value="SDR_fam"/>
</dbReference>
<dbReference type="GO" id="GO:0008206">
    <property type="term" value="P:bile acid metabolic process"/>
    <property type="evidence" value="ECO:0007669"/>
    <property type="project" value="UniProtKB-ARBA"/>
</dbReference>
<evidence type="ECO:0000313" key="3">
    <source>
        <dbReference type="EMBL" id="QAT61879.1"/>
    </source>
</evidence>